<dbReference type="GO" id="GO:0004386">
    <property type="term" value="F:helicase activity"/>
    <property type="evidence" value="ECO:0007669"/>
    <property type="project" value="UniProtKB-KW"/>
</dbReference>
<dbReference type="Gene3D" id="3.40.50.300">
    <property type="entry name" value="P-loop containing nucleotide triphosphate hydrolases"/>
    <property type="match status" value="1"/>
</dbReference>
<accession>J9FRR5</accession>
<keyword evidence="2" id="KW-0378">Hydrolase</keyword>
<feature type="domain" description="ATP-dependent helicase C-terminal" evidence="1">
    <location>
        <begin position="1"/>
        <end position="41"/>
    </location>
</feature>
<keyword evidence="2" id="KW-0347">Helicase</keyword>
<evidence type="ECO:0000259" key="1">
    <source>
        <dbReference type="Pfam" id="PF13307"/>
    </source>
</evidence>
<keyword evidence="2" id="KW-0547">Nucleotide-binding</keyword>
<dbReference type="GO" id="GO:0016818">
    <property type="term" value="F:hydrolase activity, acting on acid anhydrides, in phosphorus-containing anhydrides"/>
    <property type="evidence" value="ECO:0007669"/>
    <property type="project" value="InterPro"/>
</dbReference>
<organism evidence="2">
    <name type="scientific">gut metagenome</name>
    <dbReference type="NCBI Taxonomy" id="749906"/>
    <lineage>
        <taxon>unclassified sequences</taxon>
        <taxon>metagenomes</taxon>
        <taxon>organismal metagenomes</taxon>
    </lineage>
</organism>
<dbReference type="InterPro" id="IPR027417">
    <property type="entry name" value="P-loop_NTPase"/>
</dbReference>
<protein>
    <submittedName>
        <fullName evidence="2">Helicase</fullName>
    </submittedName>
</protein>
<dbReference type="GO" id="GO:0006139">
    <property type="term" value="P:nucleobase-containing compound metabolic process"/>
    <property type="evidence" value="ECO:0007669"/>
    <property type="project" value="InterPro"/>
</dbReference>
<reference evidence="2" key="1">
    <citation type="journal article" date="2012" name="PLoS ONE">
        <title>Gene sets for utilization of primary and secondary nutrition supplies in the distal gut of endangered iberian lynx.</title>
        <authorList>
            <person name="Alcaide M."/>
            <person name="Messina E."/>
            <person name="Richter M."/>
            <person name="Bargiela R."/>
            <person name="Peplies J."/>
            <person name="Huws S.A."/>
            <person name="Newbold C.J."/>
            <person name="Golyshin P.N."/>
            <person name="Simon M.A."/>
            <person name="Lopez G."/>
            <person name="Yakimov M.M."/>
            <person name="Ferrer M."/>
        </authorList>
    </citation>
    <scope>NUCLEOTIDE SEQUENCE</scope>
</reference>
<dbReference type="EMBL" id="AMCI01004664">
    <property type="protein sequence ID" value="EJW97631.1"/>
    <property type="molecule type" value="Genomic_DNA"/>
</dbReference>
<dbReference type="AlphaFoldDB" id="J9FRR5"/>
<gene>
    <name evidence="2" type="ORF">EVA_14261</name>
</gene>
<sequence length="66" mass="7983">MNKVLQAAGRVIRTQEDVGTILLLDDRFGDWEYQRLFPVEWGDFQRCNLNNVEDFLKKFWNRHPDQ</sequence>
<proteinExistence type="predicted"/>
<dbReference type="InterPro" id="IPR006555">
    <property type="entry name" value="ATP-dep_Helicase_C"/>
</dbReference>
<keyword evidence="2" id="KW-0067">ATP-binding</keyword>
<name>J9FRR5_9ZZZZ</name>
<dbReference type="Pfam" id="PF13307">
    <property type="entry name" value="Helicase_C_2"/>
    <property type="match status" value="1"/>
</dbReference>
<dbReference type="GO" id="GO:0005524">
    <property type="term" value="F:ATP binding"/>
    <property type="evidence" value="ECO:0007669"/>
    <property type="project" value="InterPro"/>
</dbReference>
<comment type="caution">
    <text evidence="2">The sequence shown here is derived from an EMBL/GenBank/DDBJ whole genome shotgun (WGS) entry which is preliminary data.</text>
</comment>
<evidence type="ECO:0000313" key="2">
    <source>
        <dbReference type="EMBL" id="EJW97631.1"/>
    </source>
</evidence>
<dbReference type="GO" id="GO:0003676">
    <property type="term" value="F:nucleic acid binding"/>
    <property type="evidence" value="ECO:0007669"/>
    <property type="project" value="InterPro"/>
</dbReference>